<comment type="similarity">
    <text evidence="9">Belongs to the SecD/SecF family. SecD subfamily.</text>
</comment>
<dbReference type="PANTHER" id="PTHR30081">
    <property type="entry name" value="PROTEIN-EXPORT MEMBRANE PROTEIN SEC"/>
    <property type="match status" value="1"/>
</dbReference>
<comment type="subunit">
    <text evidence="9">Forms a complex with SecF. Part of the essential Sec protein translocation apparatus which comprises SecA, SecYEG and auxiliary proteins SecDF. Other proteins may also be involved.</text>
</comment>
<dbReference type="NCBIfam" id="TIGR00916">
    <property type="entry name" value="2A0604s01"/>
    <property type="match status" value="1"/>
</dbReference>
<feature type="transmembrane region" description="Helical" evidence="9">
    <location>
        <begin position="261"/>
        <end position="280"/>
    </location>
</feature>
<dbReference type="EMBL" id="LCAK01000003">
    <property type="protein sequence ID" value="KKR88974.1"/>
    <property type="molecule type" value="Genomic_DNA"/>
</dbReference>
<dbReference type="InterPro" id="IPR048634">
    <property type="entry name" value="SecD_SecF_C"/>
</dbReference>
<dbReference type="GO" id="GO:0005886">
    <property type="term" value="C:plasma membrane"/>
    <property type="evidence" value="ECO:0007669"/>
    <property type="project" value="UniProtKB-SubCell"/>
</dbReference>
<feature type="transmembrane region" description="Helical" evidence="9">
    <location>
        <begin position="286"/>
        <end position="305"/>
    </location>
</feature>
<dbReference type="Gene3D" id="1.20.1640.10">
    <property type="entry name" value="Multidrug efflux transporter AcrB transmembrane domain"/>
    <property type="match status" value="1"/>
</dbReference>
<keyword evidence="4 9" id="KW-0812">Transmembrane</keyword>
<dbReference type="PANTHER" id="PTHR30081:SF1">
    <property type="entry name" value="PROTEIN TRANSLOCASE SUBUNIT SECD"/>
    <property type="match status" value="1"/>
</dbReference>
<comment type="function">
    <text evidence="9">Part of the Sec protein translocase complex. Interacts with the SecYEG preprotein conducting channel. SecDF uses the proton motive force (PMF) to complete protein translocation after the ATP-dependent function of SecA.</text>
</comment>
<name>A0A0G0UJM8_9BACT</name>
<comment type="caution">
    <text evidence="9">Lacks conserved residue(s) required for the propagation of feature annotation.</text>
</comment>
<accession>A0A0G0UJM8</accession>
<dbReference type="AlphaFoldDB" id="A0A0G0UJM8"/>
<reference evidence="13 14" key="1">
    <citation type="journal article" date="2015" name="Nature">
        <title>rRNA introns, odd ribosomes, and small enigmatic genomes across a large radiation of phyla.</title>
        <authorList>
            <person name="Brown C.T."/>
            <person name="Hug L.A."/>
            <person name="Thomas B.C."/>
            <person name="Sharon I."/>
            <person name="Castelle C.J."/>
            <person name="Singh A."/>
            <person name="Wilkins M.J."/>
            <person name="Williams K.H."/>
            <person name="Banfield J.F."/>
        </authorList>
    </citation>
    <scope>NUCLEOTIDE SEQUENCE [LARGE SCALE GENOMIC DNA]</scope>
</reference>
<evidence type="ECO:0000256" key="3">
    <source>
        <dbReference type="ARBA" id="ARBA00022475"/>
    </source>
</evidence>
<proteinExistence type="inferred from homology"/>
<sequence length="415" mass="45722">MNRPIPLFILIIFLAVAAGFFVYPNFPQGFDFLAKRLPWRLGLDLVGGAHLVYEVDMNEVASVDRDSVMSGLRDMIEKRINLFGVSEPQVVSAKEGDSYRLIIELAGVKDIKEAINQIGSTPLLEFYEQIEMGTSTQLSPTNLTGRYLKGAQLDFDQTTGFPSISLQFNDEGAKIFEDITARNVGKSLCTVIDRQLMEEKDCATVQGKISGGQAQITGRFTTEEAKRIVSRFNAGALPAPIKLVSQELVGASLGQESLKKAIYAGIAGTIIIMIFMLVYYRSLGFFASLALLIYTVLTLAVFKIIPSMTMSLSGIAGFILSIGMAVDANILIFERTREEIRRGLSRISAIEEGFKRAWPSIRDSNVSTIITSVILYYFTTSFVKGFALALGIGVIMSMFSAITVTRILMRAFIRK</sequence>
<feature type="domain" description="SecDF P1 head subdomain" evidence="12">
    <location>
        <begin position="137"/>
        <end position="239"/>
    </location>
</feature>
<evidence type="ECO:0000259" key="11">
    <source>
        <dbReference type="Pfam" id="PF21760"/>
    </source>
</evidence>
<keyword evidence="5 9" id="KW-0653">Protein transport</keyword>
<dbReference type="PATRIC" id="fig|1619006.3.peg.523"/>
<dbReference type="Pfam" id="PF21760">
    <property type="entry name" value="SecD_1st"/>
    <property type="match status" value="1"/>
</dbReference>
<dbReference type="Proteomes" id="UP000033918">
    <property type="component" value="Unassembled WGS sequence"/>
</dbReference>
<evidence type="ECO:0000256" key="4">
    <source>
        <dbReference type="ARBA" id="ARBA00022692"/>
    </source>
</evidence>
<dbReference type="SUPFAM" id="SSF82866">
    <property type="entry name" value="Multidrug efflux transporter AcrB transmembrane domain"/>
    <property type="match status" value="1"/>
</dbReference>
<dbReference type="GO" id="GO:0006605">
    <property type="term" value="P:protein targeting"/>
    <property type="evidence" value="ECO:0007669"/>
    <property type="project" value="UniProtKB-UniRule"/>
</dbReference>
<evidence type="ECO:0000256" key="6">
    <source>
        <dbReference type="ARBA" id="ARBA00022989"/>
    </source>
</evidence>
<evidence type="ECO:0000256" key="9">
    <source>
        <dbReference type="HAMAP-Rule" id="MF_01463"/>
    </source>
</evidence>
<protein>
    <recommendedName>
        <fullName evidence="9">Protein translocase subunit SecD</fullName>
    </recommendedName>
</protein>
<dbReference type="Gene3D" id="3.30.1360.200">
    <property type="match status" value="1"/>
</dbReference>
<feature type="transmembrane region" description="Helical" evidence="9">
    <location>
        <begin position="386"/>
        <end position="409"/>
    </location>
</feature>
<keyword evidence="6 9" id="KW-1133">Transmembrane helix</keyword>
<dbReference type="GO" id="GO:0065002">
    <property type="term" value="P:intracellular protein transmembrane transport"/>
    <property type="evidence" value="ECO:0007669"/>
    <property type="project" value="UniProtKB-UniRule"/>
</dbReference>
<evidence type="ECO:0000256" key="1">
    <source>
        <dbReference type="ARBA" id="ARBA00004651"/>
    </source>
</evidence>
<evidence type="ECO:0000259" key="12">
    <source>
        <dbReference type="Pfam" id="PF22599"/>
    </source>
</evidence>
<dbReference type="Pfam" id="PF02355">
    <property type="entry name" value="SecD_SecF_C"/>
    <property type="match status" value="1"/>
</dbReference>
<dbReference type="GO" id="GO:0015450">
    <property type="term" value="F:protein-transporting ATPase activity"/>
    <property type="evidence" value="ECO:0007669"/>
    <property type="project" value="InterPro"/>
</dbReference>
<evidence type="ECO:0000256" key="5">
    <source>
        <dbReference type="ARBA" id="ARBA00022927"/>
    </source>
</evidence>
<dbReference type="InterPro" id="IPR001036">
    <property type="entry name" value="Acrflvin-R"/>
</dbReference>
<dbReference type="InterPro" id="IPR054384">
    <property type="entry name" value="SecDF_P1_head"/>
</dbReference>
<dbReference type="InterPro" id="IPR005791">
    <property type="entry name" value="SecD"/>
</dbReference>
<keyword evidence="2 9" id="KW-0813">Transport</keyword>
<dbReference type="NCBIfam" id="TIGR01129">
    <property type="entry name" value="secD"/>
    <property type="match status" value="1"/>
</dbReference>
<dbReference type="InterPro" id="IPR022813">
    <property type="entry name" value="SecD/SecF_arch_bac"/>
</dbReference>
<keyword evidence="8 9" id="KW-0472">Membrane</keyword>
<dbReference type="GO" id="GO:0043952">
    <property type="term" value="P:protein transport by the Sec complex"/>
    <property type="evidence" value="ECO:0007669"/>
    <property type="project" value="UniProtKB-UniRule"/>
</dbReference>
<evidence type="ECO:0000256" key="8">
    <source>
        <dbReference type="ARBA" id="ARBA00023136"/>
    </source>
</evidence>
<comment type="caution">
    <text evidence="13">The sequence shown here is derived from an EMBL/GenBank/DDBJ whole genome shotgun (WGS) entry which is preliminary data.</text>
</comment>
<feature type="transmembrane region" description="Helical" evidence="9">
    <location>
        <begin position="6"/>
        <end position="26"/>
    </location>
</feature>
<dbReference type="InterPro" id="IPR048631">
    <property type="entry name" value="SecD_1st"/>
</dbReference>
<evidence type="ECO:0000313" key="14">
    <source>
        <dbReference type="Proteomes" id="UP000033918"/>
    </source>
</evidence>
<organism evidence="13 14">
    <name type="scientific">Candidatus Wolfebacteria bacterium GW2011_GWB1_41_12</name>
    <dbReference type="NCBI Taxonomy" id="1619006"/>
    <lineage>
        <taxon>Bacteria</taxon>
        <taxon>Candidatus Wolfeibacteriota</taxon>
    </lineage>
</organism>
<keyword evidence="3 9" id="KW-1003">Cell membrane</keyword>
<dbReference type="Pfam" id="PF22599">
    <property type="entry name" value="SecDF_P1_head"/>
    <property type="match status" value="1"/>
</dbReference>
<evidence type="ECO:0000259" key="10">
    <source>
        <dbReference type="Pfam" id="PF02355"/>
    </source>
</evidence>
<dbReference type="PRINTS" id="PR00702">
    <property type="entry name" value="ACRIFLAVINRP"/>
</dbReference>
<dbReference type="FunFam" id="1.20.1640.10:FF:000004">
    <property type="entry name" value="Protein translocase subunit SecD"/>
    <property type="match status" value="1"/>
</dbReference>
<comment type="subcellular location">
    <subcellularLocation>
        <location evidence="1 9">Cell membrane</location>
        <topology evidence="1 9">Multi-pass membrane protein</topology>
    </subcellularLocation>
</comment>
<evidence type="ECO:0000256" key="7">
    <source>
        <dbReference type="ARBA" id="ARBA00023010"/>
    </source>
</evidence>
<gene>
    <name evidence="9" type="primary">secD</name>
    <name evidence="13" type="ORF">UU38_C0003G0226</name>
</gene>
<dbReference type="InterPro" id="IPR055344">
    <property type="entry name" value="SecD_SecF_C_bact"/>
</dbReference>
<feature type="domain" description="Protein translocase subunit SecDF P1" evidence="11">
    <location>
        <begin position="72"/>
        <end position="128"/>
    </location>
</feature>
<dbReference type="HAMAP" id="MF_01463_B">
    <property type="entry name" value="SecD_B"/>
    <property type="match status" value="1"/>
</dbReference>
<evidence type="ECO:0000256" key="2">
    <source>
        <dbReference type="ARBA" id="ARBA00022448"/>
    </source>
</evidence>
<feature type="domain" description="Protein export membrane protein SecD/SecF C-terminal" evidence="10">
    <location>
        <begin position="241"/>
        <end position="411"/>
    </location>
</feature>
<evidence type="ECO:0000313" key="13">
    <source>
        <dbReference type="EMBL" id="KKR88974.1"/>
    </source>
</evidence>
<feature type="transmembrane region" description="Helical" evidence="9">
    <location>
        <begin position="312"/>
        <end position="333"/>
    </location>
</feature>
<keyword evidence="7 9" id="KW-0811">Translocation</keyword>